<name>A0ABR3XNP9_9PEZI</name>
<dbReference type="EMBL" id="JAZHXJ010000061">
    <property type="protein sequence ID" value="KAL1877613.1"/>
    <property type="molecule type" value="Genomic_DNA"/>
</dbReference>
<evidence type="ECO:0000256" key="3">
    <source>
        <dbReference type="ARBA" id="ARBA00022824"/>
    </source>
</evidence>
<protein>
    <submittedName>
        <fullName evidence="7">Uncharacterized protein</fullName>
    </submittedName>
</protein>
<keyword evidence="8" id="KW-1185">Reference proteome</keyword>
<comment type="caution">
    <text evidence="7">The sequence shown here is derived from an EMBL/GenBank/DDBJ whole genome shotgun (WGS) entry which is preliminary data.</text>
</comment>
<feature type="transmembrane region" description="Helical" evidence="6">
    <location>
        <begin position="33"/>
        <end position="54"/>
    </location>
</feature>
<sequence length="136" mass="14764">MSYSDSFSKWLKLKIYQIEVTFSVYIFTPVEKFIFWSVFFLLTSLTMIATILYLPRHLAFIIGRAWFYMNGDSADAADLSKCIAAAFSRTWAAFANNSGANSTGVIGALSSATAAVTSTAGNIAIETVAGSAKMEL</sequence>
<evidence type="ECO:0000313" key="8">
    <source>
        <dbReference type="Proteomes" id="UP001586593"/>
    </source>
</evidence>
<comment type="subcellular location">
    <subcellularLocation>
        <location evidence="1">Endoplasmic reticulum membrane</location>
        <topology evidence="1">Multi-pass membrane protein</topology>
    </subcellularLocation>
</comment>
<proteinExistence type="predicted"/>
<keyword evidence="2 6" id="KW-0812">Transmembrane</keyword>
<keyword evidence="4 6" id="KW-1133">Transmembrane helix</keyword>
<dbReference type="InterPro" id="IPR024512">
    <property type="entry name" value="Ser_palmitoyltrfase_ssu-like"/>
</dbReference>
<dbReference type="Proteomes" id="UP001586593">
    <property type="component" value="Unassembled WGS sequence"/>
</dbReference>
<reference evidence="7 8" key="1">
    <citation type="journal article" date="2024" name="Commun. Biol.">
        <title>Comparative genomic analysis of thermophilic fungi reveals convergent evolutionary adaptations and gene losses.</title>
        <authorList>
            <person name="Steindorff A.S."/>
            <person name="Aguilar-Pontes M.V."/>
            <person name="Robinson A.J."/>
            <person name="Andreopoulos B."/>
            <person name="LaButti K."/>
            <person name="Kuo A."/>
            <person name="Mondo S."/>
            <person name="Riley R."/>
            <person name="Otillar R."/>
            <person name="Haridas S."/>
            <person name="Lipzen A."/>
            <person name="Grimwood J."/>
            <person name="Schmutz J."/>
            <person name="Clum A."/>
            <person name="Reid I.D."/>
            <person name="Moisan M.C."/>
            <person name="Butler G."/>
            <person name="Nguyen T.T.M."/>
            <person name="Dewar K."/>
            <person name="Conant G."/>
            <person name="Drula E."/>
            <person name="Henrissat B."/>
            <person name="Hansel C."/>
            <person name="Singer S."/>
            <person name="Hutchinson M.I."/>
            <person name="de Vries R.P."/>
            <person name="Natvig D.O."/>
            <person name="Powell A.J."/>
            <person name="Tsang A."/>
            <person name="Grigoriev I.V."/>
        </authorList>
    </citation>
    <scope>NUCLEOTIDE SEQUENCE [LARGE SCALE GENOMIC DNA]</scope>
    <source>
        <strain evidence="7 8">ATCC 24622</strain>
    </source>
</reference>
<evidence type="ECO:0000256" key="4">
    <source>
        <dbReference type="ARBA" id="ARBA00022989"/>
    </source>
</evidence>
<evidence type="ECO:0000256" key="2">
    <source>
        <dbReference type="ARBA" id="ARBA00022692"/>
    </source>
</evidence>
<keyword evidence="5 6" id="KW-0472">Membrane</keyword>
<evidence type="ECO:0000256" key="6">
    <source>
        <dbReference type="SAM" id="Phobius"/>
    </source>
</evidence>
<dbReference type="Pfam" id="PF11779">
    <property type="entry name" value="SPT_ssu-like"/>
    <property type="match status" value="1"/>
</dbReference>
<evidence type="ECO:0000313" key="7">
    <source>
        <dbReference type="EMBL" id="KAL1877613.1"/>
    </source>
</evidence>
<keyword evidence="3" id="KW-0256">Endoplasmic reticulum</keyword>
<gene>
    <name evidence="7" type="ORF">VTK73DRAFT_8437</name>
</gene>
<organism evidence="7 8">
    <name type="scientific">Phialemonium thermophilum</name>
    <dbReference type="NCBI Taxonomy" id="223376"/>
    <lineage>
        <taxon>Eukaryota</taxon>
        <taxon>Fungi</taxon>
        <taxon>Dikarya</taxon>
        <taxon>Ascomycota</taxon>
        <taxon>Pezizomycotina</taxon>
        <taxon>Sordariomycetes</taxon>
        <taxon>Sordariomycetidae</taxon>
        <taxon>Cephalothecales</taxon>
        <taxon>Cephalothecaceae</taxon>
        <taxon>Phialemonium</taxon>
    </lineage>
</organism>
<evidence type="ECO:0000256" key="5">
    <source>
        <dbReference type="ARBA" id="ARBA00023136"/>
    </source>
</evidence>
<evidence type="ECO:0000256" key="1">
    <source>
        <dbReference type="ARBA" id="ARBA00004477"/>
    </source>
</evidence>
<accession>A0ABR3XNP9</accession>